<comment type="caution">
    <text evidence="2">The sequence shown here is derived from an EMBL/GenBank/DDBJ whole genome shotgun (WGS) entry which is preliminary data.</text>
</comment>
<reference evidence="2 3" key="1">
    <citation type="submission" date="2019-05" db="EMBL/GenBank/DDBJ databases">
        <title>Another draft genome of Portunus trituberculatus and its Hox gene families provides insights of decapod evolution.</title>
        <authorList>
            <person name="Jeong J.-H."/>
            <person name="Song I."/>
            <person name="Kim S."/>
            <person name="Choi T."/>
            <person name="Kim D."/>
            <person name="Ryu S."/>
            <person name="Kim W."/>
        </authorList>
    </citation>
    <scope>NUCLEOTIDE SEQUENCE [LARGE SCALE GENOMIC DNA]</scope>
    <source>
        <tissue evidence="2">Muscle</tissue>
    </source>
</reference>
<gene>
    <name evidence="2" type="ORF">E2C01_060093</name>
</gene>
<dbReference type="AlphaFoldDB" id="A0A5B7H755"/>
<name>A0A5B7H755_PORTR</name>
<organism evidence="2 3">
    <name type="scientific">Portunus trituberculatus</name>
    <name type="common">Swimming crab</name>
    <name type="synonym">Neptunus trituberculatus</name>
    <dbReference type="NCBI Taxonomy" id="210409"/>
    <lineage>
        <taxon>Eukaryota</taxon>
        <taxon>Metazoa</taxon>
        <taxon>Ecdysozoa</taxon>
        <taxon>Arthropoda</taxon>
        <taxon>Crustacea</taxon>
        <taxon>Multicrustacea</taxon>
        <taxon>Malacostraca</taxon>
        <taxon>Eumalacostraca</taxon>
        <taxon>Eucarida</taxon>
        <taxon>Decapoda</taxon>
        <taxon>Pleocyemata</taxon>
        <taxon>Brachyura</taxon>
        <taxon>Eubrachyura</taxon>
        <taxon>Portunoidea</taxon>
        <taxon>Portunidae</taxon>
        <taxon>Portuninae</taxon>
        <taxon>Portunus</taxon>
    </lineage>
</organism>
<accession>A0A5B7H755</accession>
<protein>
    <recommendedName>
        <fullName evidence="1">C2H2-type domain-containing protein</fullName>
    </recommendedName>
</protein>
<sequence>MGDRESPICPVCRQSFKDFRGRRVHQRVAHPREFHGEEAQALSAFEALHLGARNINKEIRERGKY</sequence>
<dbReference type="EMBL" id="VSRR010024069">
    <property type="protein sequence ID" value="MPC65953.1"/>
    <property type="molecule type" value="Genomic_DNA"/>
</dbReference>
<keyword evidence="3" id="KW-1185">Reference proteome</keyword>
<proteinExistence type="predicted"/>
<evidence type="ECO:0000313" key="3">
    <source>
        <dbReference type="Proteomes" id="UP000324222"/>
    </source>
</evidence>
<dbReference type="InterPro" id="IPR013087">
    <property type="entry name" value="Znf_C2H2_type"/>
</dbReference>
<feature type="domain" description="C2H2-type" evidence="1">
    <location>
        <begin position="9"/>
        <end position="30"/>
    </location>
</feature>
<dbReference type="PROSITE" id="PS00028">
    <property type="entry name" value="ZINC_FINGER_C2H2_1"/>
    <property type="match status" value="1"/>
</dbReference>
<evidence type="ECO:0000313" key="2">
    <source>
        <dbReference type="EMBL" id="MPC65953.1"/>
    </source>
</evidence>
<evidence type="ECO:0000259" key="1">
    <source>
        <dbReference type="PROSITE" id="PS00028"/>
    </source>
</evidence>
<dbReference type="Proteomes" id="UP000324222">
    <property type="component" value="Unassembled WGS sequence"/>
</dbReference>